<sequence>MITIIVLTFGLIQTSNAQKQQSGLYLTYNDYVNHKLSYTADKIKKNEFIGSKNVTVVGNGKKTVLAKDQLFGYHDADNKDYRFQDGKAYQIVDTTGFYIYSYDKLVQQGKGPKPTKVYYFSKKSVDAIQPLTPENIAVAFPKNTKFKNMVELASKSDIKLDAYDAQSNEFKIKELYSESLQ</sequence>
<dbReference type="EMBL" id="VLLI01000008">
    <property type="protein sequence ID" value="TWI98831.1"/>
    <property type="molecule type" value="Genomic_DNA"/>
</dbReference>
<dbReference type="Proteomes" id="UP000317010">
    <property type="component" value="Unassembled WGS sequence"/>
</dbReference>
<comment type="caution">
    <text evidence="1">The sequence shown here is derived from an EMBL/GenBank/DDBJ whole genome shotgun (WGS) entry which is preliminary data.</text>
</comment>
<accession>A0A562TYY2</accession>
<keyword evidence="2" id="KW-1185">Reference proteome</keyword>
<dbReference type="AlphaFoldDB" id="A0A562TYY2"/>
<reference evidence="1 2" key="1">
    <citation type="submission" date="2019-07" db="EMBL/GenBank/DDBJ databases">
        <title>Genomic Encyclopedia of Archaeal and Bacterial Type Strains, Phase II (KMG-II): from individual species to whole genera.</title>
        <authorList>
            <person name="Goeker M."/>
        </authorList>
    </citation>
    <scope>NUCLEOTIDE SEQUENCE [LARGE SCALE GENOMIC DNA]</scope>
    <source>
        <strain evidence="1 2">ATCC BAA-1854</strain>
    </source>
</reference>
<evidence type="ECO:0000313" key="1">
    <source>
        <dbReference type="EMBL" id="TWI98831.1"/>
    </source>
</evidence>
<proteinExistence type="predicted"/>
<organism evidence="1 2">
    <name type="scientific">Mucilaginibacter frigoritolerans</name>
    <dbReference type="NCBI Taxonomy" id="652788"/>
    <lineage>
        <taxon>Bacteria</taxon>
        <taxon>Pseudomonadati</taxon>
        <taxon>Bacteroidota</taxon>
        <taxon>Sphingobacteriia</taxon>
        <taxon>Sphingobacteriales</taxon>
        <taxon>Sphingobacteriaceae</taxon>
        <taxon>Mucilaginibacter</taxon>
    </lineage>
</organism>
<protein>
    <submittedName>
        <fullName evidence="1">Uncharacterized protein</fullName>
    </submittedName>
</protein>
<gene>
    <name evidence="1" type="ORF">JN11_03019</name>
</gene>
<evidence type="ECO:0000313" key="2">
    <source>
        <dbReference type="Proteomes" id="UP000317010"/>
    </source>
</evidence>
<name>A0A562TYY2_9SPHI</name>